<feature type="domain" description="DUF5110" evidence="6">
    <location>
        <begin position="663"/>
        <end position="703"/>
    </location>
</feature>
<organism evidence="8 9">
    <name type="scientific">Lentisphaera araneosa HTCC2155</name>
    <dbReference type="NCBI Taxonomy" id="313628"/>
    <lineage>
        <taxon>Bacteria</taxon>
        <taxon>Pseudomonadati</taxon>
        <taxon>Lentisphaerota</taxon>
        <taxon>Lentisphaeria</taxon>
        <taxon>Lentisphaerales</taxon>
        <taxon>Lentisphaeraceae</taxon>
        <taxon>Lentisphaera</taxon>
    </lineage>
</organism>
<dbReference type="InterPro" id="IPR033403">
    <property type="entry name" value="DUF5110"/>
</dbReference>
<feature type="domain" description="Glycoside hydrolase family 31 TIM barrel" evidence="5">
    <location>
        <begin position="233"/>
        <end position="528"/>
    </location>
</feature>
<accession>A6DGH0</accession>
<feature type="signal peptide" evidence="4">
    <location>
        <begin position="1"/>
        <end position="16"/>
    </location>
</feature>
<dbReference type="Pfam" id="PF21365">
    <property type="entry name" value="Glyco_hydro_31_3rd"/>
    <property type="match status" value="1"/>
</dbReference>
<sequence length="727" mass="81902">MKLFFLFAGLSLSLLAVNGDKSDLTTANNWQEPAAGTWKLELGETDAELRYTDLAAEKPRLEALKKLGPAKFPFTKSAISTIKTADGKLMVRIPCDADEKIYGFGLQMKNIKSSKKVLELKVDHWKLGGGKTHAPVPFYISSKGYGVFFNTARYLKVYNQLGNRKDALDNPPEVDRNPPPSQKGSQPGPWQALPAASAVEAVVDAQGLEVLIFSGDTMLEVVQRYNLYCGGGTLPPLWGLGFWHRVPAAFNEEECRKEVADFAKHDIPLDVLGLEPGWMTKSYPCTFEWQTERFPDPKKFTQDMLSQGVRLNLWENPYMSKDAKIYKDMYPHAGSHLVWLGIVPDYNVQEARDLITEQHYRDHVSIGVSGYKVDEVDGYDHWLWPDHATFPSGTSAESMRQTYGMLMQKMFYTDLFKKHNTRTYGLVRSSNGAASALPYVLYSDSYSHSEYITGISAASLGGILWSPEARGARNGREWLNRIQTVCFSPMAMLNAWATGAKPWTFKDVTDPVREVINLRMRLLPYLYTSFADYHLKGIPPFRAMILEQGFDEGQSKVIAGKLDSETNPYAMGQIIEKTDQYMFGPSIMVAPFYEEQHSVRSVRLPAGNWYCFYTGKFMGNNKTIKVTAKELKDRIPLFVKEGSLIPMLTKSVNNSRDAVGKDLELRLYGKKTATYSLYEDDTKTFDYLKGQYRHRTITCTPDGKISEQAGKGPALFGKVTQVKIMTK</sequence>
<dbReference type="SUPFAM" id="SSF51445">
    <property type="entry name" value="(Trans)glycosidases"/>
    <property type="match status" value="1"/>
</dbReference>
<dbReference type="InterPro" id="IPR013780">
    <property type="entry name" value="Glyco_hydro_b"/>
</dbReference>
<gene>
    <name evidence="8" type="ORF">LNTAR_22894</name>
</gene>
<keyword evidence="2" id="KW-0378">Hydrolase</keyword>
<dbReference type="InterPro" id="IPR011013">
    <property type="entry name" value="Gal_mutarotase_sf_dom"/>
</dbReference>
<dbReference type="InterPro" id="IPR000322">
    <property type="entry name" value="Glyco_hydro_31_TIM"/>
</dbReference>
<dbReference type="STRING" id="313628.LNTAR_22894"/>
<dbReference type="SUPFAM" id="SSF74650">
    <property type="entry name" value="Galactose mutarotase-like"/>
    <property type="match status" value="1"/>
</dbReference>
<feature type="domain" description="Glycosyl hydrolase family 31 C-terminal" evidence="7">
    <location>
        <begin position="576"/>
        <end position="645"/>
    </location>
</feature>
<name>A6DGH0_9BACT</name>
<dbReference type="Gene3D" id="2.60.40.1180">
    <property type="entry name" value="Golgi alpha-mannosidase II"/>
    <property type="match status" value="2"/>
</dbReference>
<dbReference type="Pfam" id="PF01055">
    <property type="entry name" value="Glyco_hydro_31_2nd"/>
    <property type="match status" value="1"/>
</dbReference>
<dbReference type="eggNOG" id="COG1501">
    <property type="taxonomic scope" value="Bacteria"/>
</dbReference>
<dbReference type="GO" id="GO:0030246">
    <property type="term" value="F:carbohydrate binding"/>
    <property type="evidence" value="ECO:0007669"/>
    <property type="project" value="InterPro"/>
</dbReference>
<feature type="chain" id="PRO_5002691089" evidence="4">
    <location>
        <begin position="17"/>
        <end position="727"/>
    </location>
</feature>
<evidence type="ECO:0000256" key="3">
    <source>
        <dbReference type="SAM" id="MobiDB-lite"/>
    </source>
</evidence>
<dbReference type="PANTHER" id="PTHR22762">
    <property type="entry name" value="ALPHA-GLUCOSIDASE"/>
    <property type="match status" value="1"/>
</dbReference>
<keyword evidence="2" id="KW-0326">Glycosidase</keyword>
<keyword evidence="4" id="KW-0732">Signal</keyword>
<dbReference type="AlphaFoldDB" id="A6DGH0"/>
<dbReference type="GO" id="GO:0004553">
    <property type="term" value="F:hydrolase activity, hydrolyzing O-glycosyl compounds"/>
    <property type="evidence" value="ECO:0007669"/>
    <property type="project" value="InterPro"/>
</dbReference>
<evidence type="ECO:0000256" key="2">
    <source>
        <dbReference type="RuleBase" id="RU361185"/>
    </source>
</evidence>
<evidence type="ECO:0000259" key="6">
    <source>
        <dbReference type="Pfam" id="PF17137"/>
    </source>
</evidence>
<evidence type="ECO:0000259" key="7">
    <source>
        <dbReference type="Pfam" id="PF21365"/>
    </source>
</evidence>
<proteinExistence type="inferred from homology"/>
<dbReference type="Pfam" id="PF17137">
    <property type="entry name" value="DUF5110"/>
    <property type="match status" value="1"/>
</dbReference>
<dbReference type="GO" id="GO:0005975">
    <property type="term" value="P:carbohydrate metabolic process"/>
    <property type="evidence" value="ECO:0007669"/>
    <property type="project" value="InterPro"/>
</dbReference>
<evidence type="ECO:0000313" key="9">
    <source>
        <dbReference type="Proteomes" id="UP000004947"/>
    </source>
</evidence>
<dbReference type="OrthoDB" id="176168at2"/>
<evidence type="ECO:0000313" key="8">
    <source>
        <dbReference type="EMBL" id="EDM29287.1"/>
    </source>
</evidence>
<dbReference type="Gene3D" id="3.20.20.80">
    <property type="entry name" value="Glycosidases"/>
    <property type="match status" value="1"/>
</dbReference>
<evidence type="ECO:0000259" key="5">
    <source>
        <dbReference type="Pfam" id="PF01055"/>
    </source>
</evidence>
<comment type="caution">
    <text evidence="8">The sequence shown here is derived from an EMBL/GenBank/DDBJ whole genome shotgun (WGS) entry which is preliminary data.</text>
</comment>
<evidence type="ECO:0000256" key="1">
    <source>
        <dbReference type="ARBA" id="ARBA00007806"/>
    </source>
</evidence>
<protein>
    <submittedName>
        <fullName evidence="8">Alpha-xylosidase</fullName>
    </submittedName>
</protein>
<dbReference type="SUPFAM" id="SSF51011">
    <property type="entry name" value="Glycosyl hydrolase domain"/>
    <property type="match status" value="1"/>
</dbReference>
<dbReference type="Proteomes" id="UP000004947">
    <property type="component" value="Unassembled WGS sequence"/>
</dbReference>
<dbReference type="EMBL" id="ABCK01000002">
    <property type="protein sequence ID" value="EDM29287.1"/>
    <property type="molecule type" value="Genomic_DNA"/>
</dbReference>
<dbReference type="RefSeq" id="WP_007277013.1">
    <property type="nucleotide sequence ID" value="NZ_ABCK01000002.1"/>
</dbReference>
<comment type="similarity">
    <text evidence="1 2">Belongs to the glycosyl hydrolase 31 family.</text>
</comment>
<dbReference type="CDD" id="cd14752">
    <property type="entry name" value="GH31_N"/>
    <property type="match status" value="1"/>
</dbReference>
<dbReference type="PANTHER" id="PTHR22762:SF144">
    <property type="entry name" value="ALPHA-XYLOSIDASE"/>
    <property type="match status" value="1"/>
</dbReference>
<dbReference type="InterPro" id="IPR048395">
    <property type="entry name" value="Glyco_hydro_31_C"/>
</dbReference>
<feature type="region of interest" description="Disordered" evidence="3">
    <location>
        <begin position="165"/>
        <end position="191"/>
    </location>
</feature>
<keyword evidence="9" id="KW-1185">Reference proteome</keyword>
<feature type="compositionally biased region" description="Basic and acidic residues" evidence="3">
    <location>
        <begin position="165"/>
        <end position="176"/>
    </location>
</feature>
<reference evidence="8 9" key="1">
    <citation type="journal article" date="2010" name="J. Bacteriol.">
        <title>Genome sequence of Lentisphaera araneosa HTCC2155T, the type species of the order Lentisphaerales in the phylum Lentisphaerae.</title>
        <authorList>
            <person name="Thrash J.C."/>
            <person name="Cho J.C."/>
            <person name="Vergin K.L."/>
            <person name="Morris R.M."/>
            <person name="Giovannoni S.J."/>
        </authorList>
    </citation>
    <scope>NUCLEOTIDE SEQUENCE [LARGE SCALE GENOMIC DNA]</scope>
    <source>
        <strain evidence="8 9">HTCC2155</strain>
    </source>
</reference>
<dbReference type="InterPro" id="IPR017853">
    <property type="entry name" value="GH"/>
</dbReference>
<evidence type="ECO:0000256" key="4">
    <source>
        <dbReference type="SAM" id="SignalP"/>
    </source>
</evidence>
<dbReference type="Gene3D" id="2.60.40.1760">
    <property type="entry name" value="glycosyl hydrolase (family 31)"/>
    <property type="match status" value="1"/>
</dbReference>
<dbReference type="CDD" id="cd06592">
    <property type="entry name" value="GH31_NET37"/>
    <property type="match status" value="1"/>
</dbReference>